<protein>
    <submittedName>
        <fullName evidence="3">Rhamnogalacturonan acetylesterase</fullName>
    </submittedName>
</protein>
<dbReference type="SUPFAM" id="SSF52266">
    <property type="entry name" value="SGNH hydrolase"/>
    <property type="match status" value="1"/>
</dbReference>
<evidence type="ECO:0000313" key="3">
    <source>
        <dbReference type="EMBL" id="MCV9886969.1"/>
    </source>
</evidence>
<comment type="similarity">
    <text evidence="1">Belongs to the 'GDSL' lipolytic enzyme family.</text>
</comment>
<evidence type="ECO:0000313" key="4">
    <source>
        <dbReference type="Proteomes" id="UP001526147"/>
    </source>
</evidence>
<keyword evidence="4" id="KW-1185">Reference proteome</keyword>
<accession>A0ABT3DIU0</accession>
<dbReference type="RefSeq" id="WP_264143446.1">
    <property type="nucleotide sequence ID" value="NZ_JAOYEY010000043.1"/>
</dbReference>
<sequence>MSQNKNPTIFIAGDSTASSYPIERAPQAGWGQVLHQFFTDDITIANEAASGRSSKSFILEKRLTKINEHIKENDYLFIQFGHNDSKTDERFTDPFTDFKHYLKQYIHVAKKHKATPILLTPVQRRSFDEYGNVNETHGNYPEAILQLGKEENVPVIDLGKRSKVYFENIGTENTKKIFLWLDQGEHSNYQNGLQDNTHFSENGALEVARLIVEGIRDLDLPMGKYITY</sequence>
<dbReference type="Gene3D" id="3.40.50.1110">
    <property type="entry name" value="SGNH hydrolase"/>
    <property type="match status" value="1"/>
</dbReference>
<organism evidence="3 4">
    <name type="scientific">Metabacillus halosaccharovorans</name>
    <dbReference type="NCBI Taxonomy" id="930124"/>
    <lineage>
        <taxon>Bacteria</taxon>
        <taxon>Bacillati</taxon>
        <taxon>Bacillota</taxon>
        <taxon>Bacilli</taxon>
        <taxon>Bacillales</taxon>
        <taxon>Bacillaceae</taxon>
        <taxon>Metabacillus</taxon>
    </lineage>
</organism>
<dbReference type="CDD" id="cd01821">
    <property type="entry name" value="Rhamnogalacturan_acetylesterase_like"/>
    <property type="match status" value="1"/>
</dbReference>
<evidence type="ECO:0000256" key="2">
    <source>
        <dbReference type="ARBA" id="ARBA00022801"/>
    </source>
</evidence>
<dbReference type="InterPro" id="IPR036514">
    <property type="entry name" value="SGNH_hydro_sf"/>
</dbReference>
<gene>
    <name evidence="3" type="ORF">OIH86_15120</name>
</gene>
<name>A0ABT3DIU0_9BACI</name>
<dbReference type="Proteomes" id="UP001526147">
    <property type="component" value="Unassembled WGS sequence"/>
</dbReference>
<dbReference type="InterPro" id="IPR001087">
    <property type="entry name" value="GDSL"/>
</dbReference>
<dbReference type="InterPro" id="IPR037459">
    <property type="entry name" value="RhgT-like"/>
</dbReference>
<proteinExistence type="inferred from homology"/>
<dbReference type="PANTHER" id="PTHR43695">
    <property type="entry name" value="PUTATIVE (AFU_ORTHOLOGUE AFUA_2G17250)-RELATED"/>
    <property type="match status" value="1"/>
</dbReference>
<comment type="caution">
    <text evidence="3">The sequence shown here is derived from an EMBL/GenBank/DDBJ whole genome shotgun (WGS) entry which is preliminary data.</text>
</comment>
<evidence type="ECO:0000256" key="1">
    <source>
        <dbReference type="ARBA" id="ARBA00008668"/>
    </source>
</evidence>
<dbReference type="EMBL" id="JAOYEY010000043">
    <property type="protein sequence ID" value="MCV9886969.1"/>
    <property type="molecule type" value="Genomic_DNA"/>
</dbReference>
<dbReference type="Pfam" id="PF00657">
    <property type="entry name" value="Lipase_GDSL"/>
    <property type="match status" value="1"/>
</dbReference>
<keyword evidence="2" id="KW-0378">Hydrolase</keyword>
<dbReference type="PANTHER" id="PTHR43695:SF1">
    <property type="entry name" value="RHAMNOGALACTURONAN ACETYLESTERASE"/>
    <property type="match status" value="1"/>
</dbReference>
<reference evidence="3 4" key="1">
    <citation type="submission" date="2022-10" db="EMBL/GenBank/DDBJ databases">
        <title>Draft genome assembly of moderately radiation resistant bacterium Metabacillus halosaccharovorans.</title>
        <authorList>
            <person name="Pal S."/>
            <person name="Gopinathan A."/>
        </authorList>
    </citation>
    <scope>NUCLEOTIDE SEQUENCE [LARGE SCALE GENOMIC DNA]</scope>
    <source>
        <strain evidence="3 4">VITHBRA001</strain>
    </source>
</reference>